<dbReference type="KEGG" id="bic:LMTR13_12045"/>
<accession>A0A1B1UDF5</accession>
<organism evidence="1 2">
    <name type="scientific">Bradyrhizobium icense</name>
    <dbReference type="NCBI Taxonomy" id="1274631"/>
    <lineage>
        <taxon>Bacteria</taxon>
        <taxon>Pseudomonadati</taxon>
        <taxon>Pseudomonadota</taxon>
        <taxon>Alphaproteobacteria</taxon>
        <taxon>Hyphomicrobiales</taxon>
        <taxon>Nitrobacteraceae</taxon>
        <taxon>Bradyrhizobium</taxon>
    </lineage>
</organism>
<keyword evidence="2" id="KW-1185">Reference proteome</keyword>
<evidence type="ECO:0000313" key="2">
    <source>
        <dbReference type="Proteomes" id="UP000092839"/>
    </source>
</evidence>
<dbReference type="Proteomes" id="UP000092839">
    <property type="component" value="Chromosome"/>
</dbReference>
<protein>
    <submittedName>
        <fullName evidence="1">Uncharacterized protein</fullName>
    </submittedName>
</protein>
<sequence length="138" mass="15572">MNHTRPILRLIDDFKRRRRDTGLLRVQQPESGAPFTLGNLPNKVDFGALNAELMELRQDLHQVACSVLAHVEKYGDVRLIDRLIAAVPAFIDTHPLMDWFTVFGSVEFVDGKAKYKARGQSAIEVATALPFWTIPAEE</sequence>
<proteinExistence type="predicted"/>
<name>A0A1B1UDF5_9BRAD</name>
<reference evidence="1 2" key="1">
    <citation type="submission" date="2016-07" db="EMBL/GenBank/DDBJ databases">
        <title>Complete genome sequence of Bradyrhizobium icense LMTR 13T, a potential inoculant strain isolated from lima bean (Phaseolus lunatus) in Peru.</title>
        <authorList>
            <person name="Ormeno-Orrillo E."/>
            <person name="Duran D."/>
            <person name="Rogel M.A."/>
            <person name="Rey L."/>
            <person name="Imperial J."/>
            <person name="Ruiz-Argueso T."/>
            <person name="Martinez-Romero E."/>
        </authorList>
    </citation>
    <scope>NUCLEOTIDE SEQUENCE [LARGE SCALE GENOMIC DNA]</scope>
    <source>
        <strain evidence="1 2">LMTR 13</strain>
    </source>
</reference>
<evidence type="ECO:0000313" key="1">
    <source>
        <dbReference type="EMBL" id="ANW00797.1"/>
    </source>
</evidence>
<dbReference type="STRING" id="1274631.LMTR13_12045"/>
<dbReference type="AlphaFoldDB" id="A0A1B1UDF5"/>
<dbReference type="EMBL" id="CP016428">
    <property type="protein sequence ID" value="ANW00797.1"/>
    <property type="molecule type" value="Genomic_DNA"/>
</dbReference>
<gene>
    <name evidence="1" type="ORF">LMTR13_12045</name>
</gene>